<dbReference type="OrthoDB" id="390105at2"/>
<evidence type="ECO:0000256" key="3">
    <source>
        <dbReference type="SAM" id="MobiDB-lite"/>
    </source>
</evidence>
<dbReference type="InterPro" id="IPR009242">
    <property type="entry name" value="DUF896"/>
</dbReference>
<accession>A0A556PS67</accession>
<gene>
    <name evidence="4" type="ORF">FPQ13_02995</name>
</gene>
<dbReference type="RefSeq" id="WP_144087830.1">
    <property type="nucleotide sequence ID" value="NZ_VMHE01000002.1"/>
</dbReference>
<dbReference type="HAMAP" id="MF_01103">
    <property type="entry name" value="UPF0291"/>
    <property type="match status" value="1"/>
</dbReference>
<feature type="region of interest" description="Disordered" evidence="3">
    <location>
        <begin position="1"/>
        <end position="33"/>
    </location>
</feature>
<dbReference type="Pfam" id="PF05979">
    <property type="entry name" value="DUF896"/>
    <property type="match status" value="1"/>
</dbReference>
<evidence type="ECO:0000313" key="5">
    <source>
        <dbReference type="Proteomes" id="UP000316425"/>
    </source>
</evidence>
<organism evidence="4 5">
    <name type="scientific">Allobacillus salarius</name>
    <dbReference type="NCBI Taxonomy" id="1955272"/>
    <lineage>
        <taxon>Bacteria</taxon>
        <taxon>Bacillati</taxon>
        <taxon>Bacillota</taxon>
        <taxon>Bacilli</taxon>
        <taxon>Bacillales</taxon>
        <taxon>Bacillaceae</taxon>
        <taxon>Allobacillus</taxon>
    </lineage>
</organism>
<keyword evidence="1 2" id="KW-0963">Cytoplasm</keyword>
<evidence type="ECO:0000256" key="1">
    <source>
        <dbReference type="ARBA" id="ARBA00022490"/>
    </source>
</evidence>
<keyword evidence="5" id="KW-1185">Reference proteome</keyword>
<comment type="similarity">
    <text evidence="2">Belongs to the UPF0291 family.</text>
</comment>
<dbReference type="EMBL" id="VMHE01000002">
    <property type="protein sequence ID" value="TSJ67241.1"/>
    <property type="molecule type" value="Genomic_DNA"/>
</dbReference>
<comment type="subcellular location">
    <subcellularLocation>
        <location evidence="2">Cytoplasm</location>
    </subcellularLocation>
</comment>
<feature type="compositionally biased region" description="Basic and acidic residues" evidence="3">
    <location>
        <begin position="1"/>
        <end position="15"/>
    </location>
</feature>
<dbReference type="PANTHER" id="PTHR37300:SF2">
    <property type="entry name" value="UPF0291 PROTEIN BC_1827"/>
    <property type="match status" value="1"/>
</dbReference>
<sequence>MLSKDKLNRISELSKKSKNKGLSKSEKEEQRELREEYLQEFRGAFKNHLKSIKVVDPEGTDVTPEKLKEEKRRNEH</sequence>
<dbReference type="SUPFAM" id="SSF158221">
    <property type="entry name" value="YnzC-like"/>
    <property type="match status" value="1"/>
</dbReference>
<name>A0A556PS67_9BACI</name>
<reference evidence="4 5" key="1">
    <citation type="submission" date="2019-07" db="EMBL/GenBank/DDBJ databases">
        <title>Allobacillus sp. nov. SKP isolated from shrimp paste of Euphausiacea.</title>
        <authorList>
            <person name="Kanchanasin P."/>
            <person name="Tanasupawat S."/>
            <person name="Shi W."/>
            <person name="Wu L."/>
            <person name="Ma J."/>
        </authorList>
    </citation>
    <scope>NUCLEOTIDE SEQUENCE [LARGE SCALE GENOMIC DNA]</scope>
    <source>
        <strain evidence="4 5">SKP4-8</strain>
    </source>
</reference>
<feature type="compositionally biased region" description="Basic and acidic residues" evidence="3">
    <location>
        <begin position="23"/>
        <end position="33"/>
    </location>
</feature>
<dbReference type="PANTHER" id="PTHR37300">
    <property type="entry name" value="UPF0291 PROTEIN CBO2609/CLC_2481"/>
    <property type="match status" value="1"/>
</dbReference>
<feature type="region of interest" description="Disordered" evidence="3">
    <location>
        <begin position="52"/>
        <end position="76"/>
    </location>
</feature>
<proteinExistence type="inferred from homology"/>
<feature type="compositionally biased region" description="Basic and acidic residues" evidence="3">
    <location>
        <begin position="63"/>
        <end position="76"/>
    </location>
</feature>
<dbReference type="GO" id="GO:0005737">
    <property type="term" value="C:cytoplasm"/>
    <property type="evidence" value="ECO:0007669"/>
    <property type="project" value="UniProtKB-SubCell"/>
</dbReference>
<dbReference type="Gene3D" id="1.10.287.540">
    <property type="entry name" value="Helix hairpin bin"/>
    <property type="match status" value="1"/>
</dbReference>
<dbReference type="Proteomes" id="UP000316425">
    <property type="component" value="Unassembled WGS sequence"/>
</dbReference>
<evidence type="ECO:0000313" key="4">
    <source>
        <dbReference type="EMBL" id="TSJ67241.1"/>
    </source>
</evidence>
<comment type="caution">
    <text evidence="4">The sequence shown here is derived from an EMBL/GenBank/DDBJ whole genome shotgun (WGS) entry which is preliminary data.</text>
</comment>
<protein>
    <recommendedName>
        <fullName evidence="2">UPF0291 protein FPQ13_02995</fullName>
    </recommendedName>
</protein>
<evidence type="ECO:0000256" key="2">
    <source>
        <dbReference type="HAMAP-Rule" id="MF_01103"/>
    </source>
</evidence>
<dbReference type="AlphaFoldDB" id="A0A556PS67"/>